<dbReference type="Proteomes" id="UP000030693">
    <property type="component" value="Unassembled WGS sequence"/>
</dbReference>
<feature type="compositionally biased region" description="Acidic residues" evidence="1">
    <location>
        <begin position="27"/>
        <end position="42"/>
    </location>
</feature>
<organism evidence="2">
    <name type="scientific">Fonticula alba</name>
    <name type="common">Slime mold</name>
    <dbReference type="NCBI Taxonomy" id="691883"/>
    <lineage>
        <taxon>Eukaryota</taxon>
        <taxon>Rotosphaerida</taxon>
        <taxon>Fonticulaceae</taxon>
        <taxon>Fonticula</taxon>
    </lineage>
</organism>
<dbReference type="AlphaFoldDB" id="A0A058Z5U6"/>
<evidence type="ECO:0000313" key="2">
    <source>
        <dbReference type="EMBL" id="KCV68892.1"/>
    </source>
</evidence>
<accession>A0A058Z5U6</accession>
<sequence length="102" mass="10903">MATAGVPTEPAPPATDPISDNGSDFSSDGEDFCDADELPDLPDGAEVEEKQELDVQAMLPLSEFWQADVMASVNVAVSRFMKADDWDGAQQMLLTQCDPLGP</sequence>
<dbReference type="GeneID" id="20529035"/>
<evidence type="ECO:0000256" key="1">
    <source>
        <dbReference type="SAM" id="MobiDB-lite"/>
    </source>
</evidence>
<protein>
    <submittedName>
        <fullName evidence="2">Uncharacterized protein</fullName>
    </submittedName>
</protein>
<name>A0A058Z5U6_FONAL</name>
<gene>
    <name evidence="2" type="ORF">H696_04310</name>
</gene>
<keyword evidence="3" id="KW-1185">Reference proteome</keyword>
<dbReference type="EMBL" id="KB932207">
    <property type="protein sequence ID" value="KCV68892.1"/>
    <property type="molecule type" value="Genomic_DNA"/>
</dbReference>
<dbReference type="RefSeq" id="XP_009496463.1">
    <property type="nucleotide sequence ID" value="XM_009498188.1"/>
</dbReference>
<proteinExistence type="predicted"/>
<reference evidence="2" key="1">
    <citation type="submission" date="2013-04" db="EMBL/GenBank/DDBJ databases">
        <title>The Genome Sequence of Fonticula alba ATCC 38817.</title>
        <authorList>
            <consortium name="The Broad Institute Genomics Platform"/>
            <person name="Russ C."/>
            <person name="Cuomo C."/>
            <person name="Burger G."/>
            <person name="Gray M.W."/>
            <person name="Holland P.W.H."/>
            <person name="King N."/>
            <person name="Lang F.B.F."/>
            <person name="Roger A.J."/>
            <person name="Ruiz-Trillo I."/>
            <person name="Brown M."/>
            <person name="Walker B."/>
            <person name="Young S."/>
            <person name="Zeng Q."/>
            <person name="Gargeya S."/>
            <person name="Fitzgerald M."/>
            <person name="Haas B."/>
            <person name="Abouelleil A."/>
            <person name="Allen A.W."/>
            <person name="Alvarado L."/>
            <person name="Arachchi H.M."/>
            <person name="Berlin A.M."/>
            <person name="Chapman S.B."/>
            <person name="Gainer-Dewar J."/>
            <person name="Goldberg J."/>
            <person name="Griggs A."/>
            <person name="Gujja S."/>
            <person name="Hansen M."/>
            <person name="Howarth C."/>
            <person name="Imamovic A."/>
            <person name="Ireland A."/>
            <person name="Larimer J."/>
            <person name="McCowan C."/>
            <person name="Murphy C."/>
            <person name="Pearson M."/>
            <person name="Poon T.W."/>
            <person name="Priest M."/>
            <person name="Roberts A."/>
            <person name="Saif S."/>
            <person name="Shea T."/>
            <person name="Sisk P."/>
            <person name="Sykes S."/>
            <person name="Wortman J."/>
            <person name="Nusbaum C."/>
            <person name="Birren B."/>
        </authorList>
    </citation>
    <scope>NUCLEOTIDE SEQUENCE [LARGE SCALE GENOMIC DNA]</scope>
    <source>
        <strain evidence="2">ATCC 38817</strain>
    </source>
</reference>
<evidence type="ECO:0000313" key="3">
    <source>
        <dbReference type="Proteomes" id="UP000030693"/>
    </source>
</evidence>
<feature type="region of interest" description="Disordered" evidence="1">
    <location>
        <begin position="1"/>
        <end position="42"/>
    </location>
</feature>